<dbReference type="Proteomes" id="UP001597094">
    <property type="component" value="Unassembled WGS sequence"/>
</dbReference>
<keyword evidence="6" id="KW-1185">Reference proteome</keyword>
<comment type="caution">
    <text evidence="5">The sequence shown here is derived from an EMBL/GenBank/DDBJ whole genome shotgun (WGS) entry which is preliminary data.</text>
</comment>
<dbReference type="RefSeq" id="WP_377522306.1">
    <property type="nucleotide sequence ID" value="NZ_JBHTLD010000005.1"/>
</dbReference>
<accession>A0ABW3SKU9</accession>
<dbReference type="PANTHER" id="PTHR22777">
    <property type="entry name" value="HEMOLYSIN-RELATED"/>
    <property type="match status" value="1"/>
</dbReference>
<dbReference type="Pfam" id="PF00571">
    <property type="entry name" value="CBS"/>
    <property type="match status" value="1"/>
</dbReference>
<dbReference type="SUPFAM" id="SSF54631">
    <property type="entry name" value="CBS-domain pair"/>
    <property type="match status" value="1"/>
</dbReference>
<dbReference type="Gene3D" id="3.30.465.10">
    <property type="match status" value="1"/>
</dbReference>
<dbReference type="InterPro" id="IPR016169">
    <property type="entry name" value="FAD-bd_PCMH_sub2"/>
</dbReference>
<proteinExistence type="predicted"/>
<dbReference type="InterPro" id="IPR046342">
    <property type="entry name" value="CBS_dom_sf"/>
</dbReference>
<feature type="domain" description="CBS" evidence="4">
    <location>
        <begin position="61"/>
        <end position="118"/>
    </location>
</feature>
<keyword evidence="2 3" id="KW-0129">CBS domain</keyword>
<dbReference type="EMBL" id="JBHTLD010000005">
    <property type="protein sequence ID" value="MFD1184831.1"/>
    <property type="molecule type" value="Genomic_DNA"/>
</dbReference>
<dbReference type="CDD" id="cd04590">
    <property type="entry name" value="CBS_pair_CorC_HlyC_assoc"/>
    <property type="match status" value="1"/>
</dbReference>
<dbReference type="InterPro" id="IPR005170">
    <property type="entry name" value="Transptr-assoc_dom"/>
</dbReference>
<dbReference type="InterPro" id="IPR036318">
    <property type="entry name" value="FAD-bd_PCMH-like_sf"/>
</dbReference>
<evidence type="ECO:0000256" key="1">
    <source>
        <dbReference type="ARBA" id="ARBA00022737"/>
    </source>
</evidence>
<reference evidence="6" key="1">
    <citation type="journal article" date="2019" name="Int. J. Syst. Evol. Microbiol.">
        <title>The Global Catalogue of Microorganisms (GCM) 10K type strain sequencing project: providing services to taxonomists for standard genome sequencing and annotation.</title>
        <authorList>
            <consortium name="The Broad Institute Genomics Platform"/>
            <consortium name="The Broad Institute Genome Sequencing Center for Infectious Disease"/>
            <person name="Wu L."/>
            <person name="Ma J."/>
        </authorList>
    </citation>
    <scope>NUCLEOTIDE SEQUENCE [LARGE SCALE GENOMIC DNA]</scope>
    <source>
        <strain evidence="6">JCM 31319</strain>
    </source>
</reference>
<evidence type="ECO:0000259" key="4">
    <source>
        <dbReference type="PROSITE" id="PS51371"/>
    </source>
</evidence>
<gene>
    <name evidence="5" type="ORF">ACFQ2O_01340</name>
</gene>
<dbReference type="PROSITE" id="PS51371">
    <property type="entry name" value="CBS"/>
    <property type="match status" value="1"/>
</dbReference>
<dbReference type="SUPFAM" id="SSF56176">
    <property type="entry name" value="FAD-binding/transporter-associated domain-like"/>
    <property type="match status" value="1"/>
</dbReference>
<sequence length="201" mass="22494">MDVEYVNINQPIEIVKNIVQRSAHPKFPVNDGSFDNIIGILTAKRFYEYLAENKGEPLRNVLQQPIYIPVTMLASAVLNIFKKQKQYLGIVIDEYGSIEGIVTLHDILEATVGDLPDVDELDEPGIVKREVGSLLVNGSTEIYDLNRELKQEVIPMDADNYLTLAGFISYTFGKLPAAGDKLQVSGYEVEIVDMDGFRVTR</sequence>
<evidence type="ECO:0000256" key="2">
    <source>
        <dbReference type="ARBA" id="ARBA00023122"/>
    </source>
</evidence>
<organism evidence="5 6">
    <name type="scientific">Pontibacter rugosus</name>
    <dbReference type="NCBI Taxonomy" id="1745966"/>
    <lineage>
        <taxon>Bacteria</taxon>
        <taxon>Pseudomonadati</taxon>
        <taxon>Bacteroidota</taxon>
        <taxon>Cytophagia</taxon>
        <taxon>Cytophagales</taxon>
        <taxon>Hymenobacteraceae</taxon>
        <taxon>Pontibacter</taxon>
    </lineage>
</organism>
<dbReference type="SMART" id="SM01091">
    <property type="entry name" value="CorC_HlyC"/>
    <property type="match status" value="1"/>
</dbReference>
<protein>
    <submittedName>
        <fullName evidence="5">Transporter associated domain-containing protein</fullName>
    </submittedName>
</protein>
<evidence type="ECO:0000313" key="5">
    <source>
        <dbReference type="EMBL" id="MFD1184831.1"/>
    </source>
</evidence>
<keyword evidence="1" id="KW-0677">Repeat</keyword>
<evidence type="ECO:0000313" key="6">
    <source>
        <dbReference type="Proteomes" id="UP001597094"/>
    </source>
</evidence>
<dbReference type="Gene3D" id="3.10.580.10">
    <property type="entry name" value="CBS-domain"/>
    <property type="match status" value="1"/>
</dbReference>
<dbReference type="InterPro" id="IPR000644">
    <property type="entry name" value="CBS_dom"/>
</dbReference>
<dbReference type="Pfam" id="PF03471">
    <property type="entry name" value="CorC_HlyC"/>
    <property type="match status" value="1"/>
</dbReference>
<name>A0ABW3SKU9_9BACT</name>
<dbReference type="PANTHER" id="PTHR22777:SF17">
    <property type="entry name" value="UPF0053 PROTEIN SLL0260"/>
    <property type="match status" value="1"/>
</dbReference>
<dbReference type="InterPro" id="IPR044751">
    <property type="entry name" value="Ion_transp-like_CBS"/>
</dbReference>
<evidence type="ECO:0000256" key="3">
    <source>
        <dbReference type="PROSITE-ProRule" id="PRU00703"/>
    </source>
</evidence>